<protein>
    <submittedName>
        <fullName evidence="2">Uncharacterized protein</fullName>
    </submittedName>
</protein>
<proteinExistence type="predicted"/>
<keyword evidence="3" id="KW-1185">Reference proteome</keyword>
<accession>A0A024GJC2</accession>
<feature type="region of interest" description="Disordered" evidence="1">
    <location>
        <begin position="173"/>
        <end position="196"/>
    </location>
</feature>
<dbReference type="Proteomes" id="UP000053237">
    <property type="component" value="Unassembled WGS sequence"/>
</dbReference>
<dbReference type="InParanoid" id="A0A024GJC2"/>
<evidence type="ECO:0000256" key="1">
    <source>
        <dbReference type="SAM" id="MobiDB-lite"/>
    </source>
</evidence>
<dbReference type="EMBL" id="CAIX01000125">
    <property type="protein sequence ID" value="CCI46399.1"/>
    <property type="molecule type" value="Genomic_DNA"/>
</dbReference>
<organism evidence="2 3">
    <name type="scientific">Albugo candida</name>
    <dbReference type="NCBI Taxonomy" id="65357"/>
    <lineage>
        <taxon>Eukaryota</taxon>
        <taxon>Sar</taxon>
        <taxon>Stramenopiles</taxon>
        <taxon>Oomycota</taxon>
        <taxon>Peronosporomycetes</taxon>
        <taxon>Albuginales</taxon>
        <taxon>Albuginaceae</taxon>
        <taxon>Albugo</taxon>
    </lineage>
</organism>
<name>A0A024GJC2_9STRA</name>
<gene>
    <name evidence="2" type="ORF">BN9_073280</name>
</gene>
<evidence type="ECO:0000313" key="2">
    <source>
        <dbReference type="EMBL" id="CCI46399.1"/>
    </source>
</evidence>
<comment type="caution">
    <text evidence="2">The sequence shown here is derived from an EMBL/GenBank/DDBJ whole genome shotgun (WGS) entry which is preliminary data.</text>
</comment>
<evidence type="ECO:0000313" key="3">
    <source>
        <dbReference type="Proteomes" id="UP000053237"/>
    </source>
</evidence>
<sequence>MNHIAVQLMGITVFMMINSSRQMDKEGQVSRKRLSKDTYYNELNPEKIRVDLSARTDINHPEKLKDEEQAVALWHLFQYDKAVRDREPPEVSSIPLKRVKEILESSSPGSPDPCVSDEDYDLAILHMMILEKVTNPHDPWNKENLTIGNILEVLHQARKNGLSIVNGKLTYASNESVSSSSHNKRKRLRESPIQMEADIESTKHNRRNRIRHLRL</sequence>
<reference evidence="2 3" key="1">
    <citation type="submission" date="2012-05" db="EMBL/GenBank/DDBJ databases">
        <title>Recombination and specialization in a pathogen metapopulation.</title>
        <authorList>
            <person name="Gardiner A."/>
            <person name="Kemen E."/>
            <person name="Schultz-Larsen T."/>
            <person name="MacLean D."/>
            <person name="Van Oosterhout C."/>
            <person name="Jones J.D.G."/>
        </authorList>
    </citation>
    <scope>NUCLEOTIDE SEQUENCE [LARGE SCALE GENOMIC DNA]</scope>
    <source>
        <strain evidence="2 3">Ac Nc2</strain>
    </source>
</reference>
<dbReference type="AlphaFoldDB" id="A0A024GJC2"/>